<evidence type="ECO:0000313" key="2">
    <source>
        <dbReference type="Proteomes" id="UP001462640"/>
    </source>
</evidence>
<dbReference type="Proteomes" id="UP001462640">
    <property type="component" value="Unassembled WGS sequence"/>
</dbReference>
<accession>A0ABV0GL54</accession>
<sequence>MNQSTLSGLGAVGLRTAGQSIPNYLHRVARGVVIRSALRGRIKWPVARHMLRPLGQPAATGIPARMVQASAQGEVGRVGEVAA</sequence>
<proteinExistence type="predicted"/>
<organism evidence="1 2">
    <name type="scientific">Roseateles flavus</name>
    <dbReference type="NCBI Taxonomy" id="3149041"/>
    <lineage>
        <taxon>Bacteria</taxon>
        <taxon>Pseudomonadati</taxon>
        <taxon>Pseudomonadota</taxon>
        <taxon>Betaproteobacteria</taxon>
        <taxon>Burkholderiales</taxon>
        <taxon>Sphaerotilaceae</taxon>
        <taxon>Roseateles</taxon>
    </lineage>
</organism>
<protein>
    <submittedName>
        <fullName evidence="1">Uncharacterized protein</fullName>
    </submittedName>
</protein>
<gene>
    <name evidence="1" type="ORF">ABDJ40_23790</name>
</gene>
<evidence type="ECO:0000313" key="1">
    <source>
        <dbReference type="EMBL" id="MEO3715808.1"/>
    </source>
</evidence>
<name>A0ABV0GL54_9BURK</name>
<comment type="caution">
    <text evidence="1">The sequence shown here is derived from an EMBL/GenBank/DDBJ whole genome shotgun (WGS) entry which is preliminary data.</text>
</comment>
<dbReference type="RefSeq" id="WP_347613498.1">
    <property type="nucleotide sequence ID" value="NZ_JBDPZC010000020.1"/>
</dbReference>
<keyword evidence="2" id="KW-1185">Reference proteome</keyword>
<dbReference type="EMBL" id="JBDPZC010000020">
    <property type="protein sequence ID" value="MEO3715808.1"/>
    <property type="molecule type" value="Genomic_DNA"/>
</dbReference>
<reference evidence="1 2" key="1">
    <citation type="submission" date="2024-05" db="EMBL/GenBank/DDBJ databases">
        <title>Roseateles sp. 2.12 16S ribosomal RNA gene Genome sequencing and assembly.</title>
        <authorList>
            <person name="Woo H."/>
        </authorList>
    </citation>
    <scope>NUCLEOTIDE SEQUENCE [LARGE SCALE GENOMIC DNA]</scope>
    <source>
        <strain evidence="1 2">2.12</strain>
    </source>
</reference>